<name>A0ABV9DGI6_9BACI</name>
<comment type="similarity">
    <text evidence="2">Belongs to the binding-protein-dependent transport system permease family. CysTW subfamily.</text>
</comment>
<reference evidence="11" key="1">
    <citation type="journal article" date="2019" name="Int. J. Syst. Evol. Microbiol.">
        <title>The Global Catalogue of Microorganisms (GCM) 10K type strain sequencing project: providing services to taxonomists for standard genome sequencing and annotation.</title>
        <authorList>
            <consortium name="The Broad Institute Genomics Platform"/>
            <consortium name="The Broad Institute Genome Sequencing Center for Infectious Disease"/>
            <person name="Wu L."/>
            <person name="Ma J."/>
        </authorList>
    </citation>
    <scope>NUCLEOTIDE SEQUENCE [LARGE SCALE GENOMIC DNA]</scope>
    <source>
        <strain evidence="11">CGMCC 4.7426</strain>
    </source>
</reference>
<keyword evidence="6 8" id="KW-1133">Transmembrane helix</keyword>
<keyword evidence="7 8" id="KW-0472">Membrane</keyword>
<dbReference type="CDD" id="cd06261">
    <property type="entry name" value="TM_PBP2"/>
    <property type="match status" value="1"/>
</dbReference>
<evidence type="ECO:0000256" key="2">
    <source>
        <dbReference type="ARBA" id="ARBA00007069"/>
    </source>
</evidence>
<dbReference type="Proteomes" id="UP001595989">
    <property type="component" value="Unassembled WGS sequence"/>
</dbReference>
<organism evidence="10 11">
    <name type="scientific">Virgibacillus kekensis</name>
    <dbReference type="NCBI Taxonomy" id="202261"/>
    <lineage>
        <taxon>Bacteria</taxon>
        <taxon>Bacillati</taxon>
        <taxon>Bacillota</taxon>
        <taxon>Bacilli</taxon>
        <taxon>Bacillales</taxon>
        <taxon>Bacillaceae</taxon>
        <taxon>Virgibacillus</taxon>
    </lineage>
</organism>
<dbReference type="SUPFAM" id="SSF161098">
    <property type="entry name" value="MetI-like"/>
    <property type="match status" value="1"/>
</dbReference>
<dbReference type="PANTHER" id="PTHR42929">
    <property type="entry name" value="INNER MEMBRANE ABC TRANSPORTER PERMEASE PROTEIN YDCU-RELATED-RELATED"/>
    <property type="match status" value="1"/>
</dbReference>
<keyword evidence="4" id="KW-1003">Cell membrane</keyword>
<dbReference type="PROSITE" id="PS50928">
    <property type="entry name" value="ABC_TM1"/>
    <property type="match status" value="1"/>
</dbReference>
<keyword evidence="3 8" id="KW-0813">Transport</keyword>
<feature type="transmembrane region" description="Helical" evidence="8">
    <location>
        <begin position="254"/>
        <end position="276"/>
    </location>
</feature>
<dbReference type="Gene3D" id="1.10.3720.10">
    <property type="entry name" value="MetI-like"/>
    <property type="match status" value="1"/>
</dbReference>
<feature type="transmembrane region" description="Helical" evidence="8">
    <location>
        <begin position="104"/>
        <end position="128"/>
    </location>
</feature>
<accession>A0ABV9DGI6</accession>
<evidence type="ECO:0000256" key="4">
    <source>
        <dbReference type="ARBA" id="ARBA00022475"/>
    </source>
</evidence>
<keyword evidence="5 8" id="KW-0812">Transmembrane</keyword>
<sequence>MKNSLKHKLEISSLIGPATILVTLLFIFPLINFLRTSFSRNIPSGSYDPAWTFENFVEFFSDPYFLGILWNTIYISIIATFLTLILAFPIAYLLARANVKYKGILVGLVVFPLLVGNIVRDVGWIALFSEQGLVNNFLLAIGFINEPATFLGTPGAVIIAISNVVLPYMIISIQSVIERINPSLEEGAIDLGASRWMMMRTVIFPLAMPGIMAGTLFVFILSMNAYTTPLIIGGTKVQMMAPALYSEITEVSNWPMGAAMAVILIVLTLIASVFYLSILEKTTSGNLNSSTEVKG</sequence>
<dbReference type="RefSeq" id="WP_390294020.1">
    <property type="nucleotide sequence ID" value="NZ_JBHSFU010000004.1"/>
</dbReference>
<keyword evidence="11" id="KW-1185">Reference proteome</keyword>
<evidence type="ECO:0000256" key="1">
    <source>
        <dbReference type="ARBA" id="ARBA00004651"/>
    </source>
</evidence>
<comment type="caution">
    <text evidence="10">The sequence shown here is derived from an EMBL/GenBank/DDBJ whole genome shotgun (WGS) entry which is preliminary data.</text>
</comment>
<feature type="transmembrane region" description="Helical" evidence="8">
    <location>
        <begin position="68"/>
        <end position="92"/>
    </location>
</feature>
<evidence type="ECO:0000256" key="3">
    <source>
        <dbReference type="ARBA" id="ARBA00022448"/>
    </source>
</evidence>
<gene>
    <name evidence="10" type="ORF">ACFO3D_06555</name>
</gene>
<feature type="transmembrane region" description="Helical" evidence="8">
    <location>
        <begin position="148"/>
        <end position="171"/>
    </location>
</feature>
<dbReference type="Pfam" id="PF00528">
    <property type="entry name" value="BPD_transp_1"/>
    <property type="match status" value="1"/>
</dbReference>
<evidence type="ECO:0000259" key="9">
    <source>
        <dbReference type="PROSITE" id="PS50928"/>
    </source>
</evidence>
<proteinExistence type="inferred from homology"/>
<evidence type="ECO:0000256" key="5">
    <source>
        <dbReference type="ARBA" id="ARBA00022692"/>
    </source>
</evidence>
<dbReference type="InterPro" id="IPR000515">
    <property type="entry name" value="MetI-like"/>
</dbReference>
<feature type="transmembrane region" description="Helical" evidence="8">
    <location>
        <begin position="12"/>
        <end position="31"/>
    </location>
</feature>
<comment type="subcellular location">
    <subcellularLocation>
        <location evidence="1 8">Cell membrane</location>
        <topology evidence="1 8">Multi-pass membrane protein</topology>
    </subcellularLocation>
</comment>
<dbReference type="PANTHER" id="PTHR42929:SF1">
    <property type="entry name" value="INNER MEMBRANE ABC TRANSPORTER PERMEASE PROTEIN YDCU-RELATED"/>
    <property type="match status" value="1"/>
</dbReference>
<feature type="transmembrane region" description="Helical" evidence="8">
    <location>
        <begin position="202"/>
        <end position="221"/>
    </location>
</feature>
<evidence type="ECO:0000256" key="8">
    <source>
        <dbReference type="RuleBase" id="RU363032"/>
    </source>
</evidence>
<evidence type="ECO:0000313" key="11">
    <source>
        <dbReference type="Proteomes" id="UP001595989"/>
    </source>
</evidence>
<evidence type="ECO:0000313" key="10">
    <source>
        <dbReference type="EMBL" id="MFC4557870.1"/>
    </source>
</evidence>
<dbReference type="EMBL" id="JBHSFU010000004">
    <property type="protein sequence ID" value="MFC4557870.1"/>
    <property type="molecule type" value="Genomic_DNA"/>
</dbReference>
<dbReference type="InterPro" id="IPR035906">
    <property type="entry name" value="MetI-like_sf"/>
</dbReference>
<protein>
    <submittedName>
        <fullName evidence="10">ABC transporter permease</fullName>
    </submittedName>
</protein>
<evidence type="ECO:0000256" key="7">
    <source>
        <dbReference type="ARBA" id="ARBA00023136"/>
    </source>
</evidence>
<feature type="domain" description="ABC transmembrane type-1" evidence="9">
    <location>
        <begin position="69"/>
        <end position="275"/>
    </location>
</feature>
<evidence type="ECO:0000256" key="6">
    <source>
        <dbReference type="ARBA" id="ARBA00022989"/>
    </source>
</evidence>